<dbReference type="InterPro" id="IPR027291">
    <property type="entry name" value="Glyco_hydro_38_N_sf"/>
</dbReference>
<comment type="similarity">
    <text evidence="1 3">Belongs to the glycosyl hydrolase 57 family.</text>
</comment>
<dbReference type="PANTHER" id="PTHR36306">
    <property type="entry name" value="ALPHA-AMYLASE-RELATED-RELATED"/>
    <property type="match status" value="1"/>
</dbReference>
<evidence type="ECO:0000313" key="6">
    <source>
        <dbReference type="Proteomes" id="UP001596506"/>
    </source>
</evidence>
<accession>A0ABW2IYH2</accession>
<feature type="domain" description="Glycoside hydrolase family 57 N-terminal" evidence="4">
    <location>
        <begin position="11"/>
        <end position="438"/>
    </location>
</feature>
<keyword evidence="5" id="KW-0378">Hydrolase</keyword>
<comment type="caution">
    <text evidence="5">The sequence shown here is derived from an EMBL/GenBank/DDBJ whole genome shotgun (WGS) entry which is preliminary data.</text>
</comment>
<reference evidence="6" key="1">
    <citation type="journal article" date="2019" name="Int. J. Syst. Evol. Microbiol.">
        <title>The Global Catalogue of Microorganisms (GCM) 10K type strain sequencing project: providing services to taxonomists for standard genome sequencing and annotation.</title>
        <authorList>
            <consortium name="The Broad Institute Genomics Platform"/>
            <consortium name="The Broad Institute Genome Sequencing Center for Infectious Disease"/>
            <person name="Wu L."/>
            <person name="Ma J."/>
        </authorList>
    </citation>
    <scope>NUCLEOTIDE SEQUENCE [LARGE SCALE GENOMIC DNA]</scope>
    <source>
        <strain evidence="6">CCUG 60559</strain>
    </source>
</reference>
<keyword evidence="6" id="KW-1185">Reference proteome</keyword>
<evidence type="ECO:0000256" key="2">
    <source>
        <dbReference type="ARBA" id="ARBA00023277"/>
    </source>
</evidence>
<dbReference type="CDD" id="cd10796">
    <property type="entry name" value="GH57N_APU"/>
    <property type="match status" value="1"/>
</dbReference>
<dbReference type="InterPro" id="IPR011330">
    <property type="entry name" value="Glyco_hydro/deAcase_b/a-brl"/>
</dbReference>
<dbReference type="Proteomes" id="UP001596506">
    <property type="component" value="Unassembled WGS sequence"/>
</dbReference>
<sequence>MDSELKTPVVLCWHMHQPSYQDSCTGEFLFPWVYLHGIKDYSDMVAHLERQPGARVVVNFAPTLLEQIETYILQIEQWRHGQGKIGDPVLAALVSQTLPEAGTPGFLDLMEKCLKANPERIIQRFPAYARLAELAKLYRTTTNLQPYIDNDFLADLLVWYHLGWMGETIRRENQLIQSLQEKGQKFTMEDRKALLNEIFGILSSIGPRYRKLGRDGQIELSVSPYSHAMIPLLLDPESAREALPEITLPVHASYPGAEQQVDWQLHHAKTVFGRFFDVEPVGCWASEGGLSQATLGFLHRHGFRWTGSGDSVLRNSLGHAAVDSGDGDDMNGEGSLHQPYTFGESDTTVFFRDDALSDLIGFTYSDWHAEDAVADLVGHMENIAGSGKPGTVISIIMDGENAWEYYPENGFHFLDELYRVLTNHPRFELTTYKDLVNQPLAEPVKLPHLVAGSWIYGTFSTWIGDPDKNRAWDLLCEAKIHFDRAIDSNTLSPDQAEAARRQLALCEGSDWFWWFGDYNPAPIVRDFEHLYRRHLVNLYNLIGYPVPDSVFQPLSQEIAANKVAAERSTMRRGHDKDATP</sequence>
<dbReference type="Gene3D" id="3.20.110.10">
    <property type="entry name" value="Glycoside hydrolase 38, N terminal domain"/>
    <property type="match status" value="1"/>
</dbReference>
<proteinExistence type="inferred from homology"/>
<dbReference type="PANTHER" id="PTHR36306:SF1">
    <property type="entry name" value="ALPHA-AMYLASE-RELATED"/>
    <property type="match status" value="1"/>
</dbReference>
<gene>
    <name evidence="5" type="ORF">ACFQQA_13845</name>
</gene>
<dbReference type="RefSeq" id="WP_100688773.1">
    <property type="nucleotide sequence ID" value="NZ_JBHTBD010000005.1"/>
</dbReference>
<dbReference type="InterPro" id="IPR004300">
    <property type="entry name" value="Glyco_hydro_57_N"/>
</dbReference>
<name>A0ABW2IYH2_9GAMM</name>
<evidence type="ECO:0000256" key="3">
    <source>
        <dbReference type="RuleBase" id="RU361196"/>
    </source>
</evidence>
<dbReference type="EMBL" id="JBHTBD010000005">
    <property type="protein sequence ID" value="MFC7295805.1"/>
    <property type="molecule type" value="Genomic_DNA"/>
</dbReference>
<dbReference type="GO" id="GO:0016787">
    <property type="term" value="F:hydrolase activity"/>
    <property type="evidence" value="ECO:0007669"/>
    <property type="project" value="UniProtKB-KW"/>
</dbReference>
<evidence type="ECO:0000259" key="4">
    <source>
        <dbReference type="Pfam" id="PF03065"/>
    </source>
</evidence>
<dbReference type="InterPro" id="IPR052046">
    <property type="entry name" value="GH57_Enzymes"/>
</dbReference>
<protein>
    <submittedName>
        <fullName evidence="5">Glycoside hydrolase family 57 protein</fullName>
    </submittedName>
</protein>
<evidence type="ECO:0000313" key="5">
    <source>
        <dbReference type="EMBL" id="MFC7295805.1"/>
    </source>
</evidence>
<keyword evidence="2 3" id="KW-0119">Carbohydrate metabolism</keyword>
<organism evidence="5 6">
    <name type="scientific">Marinobacter aromaticivorans</name>
    <dbReference type="NCBI Taxonomy" id="1494078"/>
    <lineage>
        <taxon>Bacteria</taxon>
        <taxon>Pseudomonadati</taxon>
        <taxon>Pseudomonadota</taxon>
        <taxon>Gammaproteobacteria</taxon>
        <taxon>Pseudomonadales</taxon>
        <taxon>Marinobacteraceae</taxon>
        <taxon>Marinobacter</taxon>
    </lineage>
</organism>
<dbReference type="Pfam" id="PF03065">
    <property type="entry name" value="Glyco_hydro_57"/>
    <property type="match status" value="1"/>
</dbReference>
<evidence type="ECO:0000256" key="1">
    <source>
        <dbReference type="ARBA" id="ARBA00006821"/>
    </source>
</evidence>
<dbReference type="SUPFAM" id="SSF88713">
    <property type="entry name" value="Glycoside hydrolase/deacetylase"/>
    <property type="match status" value="1"/>
</dbReference>